<accession>A0A5S4GBW3</accession>
<protein>
    <submittedName>
        <fullName evidence="1">Asparaginase</fullName>
    </submittedName>
</protein>
<dbReference type="InterPro" id="IPR010349">
    <property type="entry name" value="Asparaginase_II"/>
</dbReference>
<dbReference type="OrthoDB" id="9780674at2"/>
<gene>
    <name evidence="1" type="ORF">ETD85_28855</name>
</gene>
<dbReference type="PANTHER" id="PTHR42110:SF1">
    <property type="entry name" value="L-ASPARAGINASE, PUTATIVE (AFU_ORTHOLOGUE AFUA_3G11890)-RELATED"/>
    <property type="match status" value="1"/>
</dbReference>
<reference evidence="1 2" key="1">
    <citation type="submission" date="2019-05" db="EMBL/GenBank/DDBJ databases">
        <title>Draft genome sequence of Nonomuraea zeae DSM 100528.</title>
        <authorList>
            <person name="Saricaoglu S."/>
            <person name="Isik K."/>
        </authorList>
    </citation>
    <scope>NUCLEOTIDE SEQUENCE [LARGE SCALE GENOMIC DNA]</scope>
    <source>
        <strain evidence="1 2">DSM 100528</strain>
    </source>
</reference>
<dbReference type="RefSeq" id="WP_138692939.1">
    <property type="nucleotide sequence ID" value="NZ_JBHSAZ010000016.1"/>
</dbReference>
<evidence type="ECO:0000313" key="2">
    <source>
        <dbReference type="Proteomes" id="UP000306628"/>
    </source>
</evidence>
<dbReference type="PANTHER" id="PTHR42110">
    <property type="entry name" value="L-ASPARAGINASE, PUTATIVE (AFU_ORTHOLOGUE AFUA_3G11890)-RELATED"/>
    <property type="match status" value="1"/>
</dbReference>
<name>A0A5S4GBW3_9ACTN</name>
<dbReference type="AlphaFoldDB" id="A0A5S4GBW3"/>
<sequence>MPDLALLAEVIRSGFVESRHYGSAVGLGPSGRTEVALGQVEAAVLPRSSAKPFQALACLTAGAALAGPRLAIAAGSHTGEDFHVHVVRELLADYGLDTGALACPASWPEDQPTMYELIRQGRDVSRERMNCSGKHAAMLAACVANDWDVPGYLSADHPLQLKVRSVTEELAGEKAAHVAVDGCGAPLFGLSLTGLARAVQALVLAAPGSAPRQVADAMRAHPEYVGGTGHQNTELMRALPGAVAKGGAEGVLVVALESGHAVAVKVIDGSPRATTVVALDVLGRMGCDVSGAAAFARVDVLGGGAPVGRIVPSIEK</sequence>
<dbReference type="Proteomes" id="UP000306628">
    <property type="component" value="Unassembled WGS sequence"/>
</dbReference>
<dbReference type="EMBL" id="VCKX01000099">
    <property type="protein sequence ID" value="TMR30505.1"/>
    <property type="molecule type" value="Genomic_DNA"/>
</dbReference>
<comment type="caution">
    <text evidence="1">The sequence shown here is derived from an EMBL/GenBank/DDBJ whole genome shotgun (WGS) entry which is preliminary data.</text>
</comment>
<dbReference type="Pfam" id="PF06089">
    <property type="entry name" value="Asparaginase_II"/>
    <property type="match status" value="1"/>
</dbReference>
<proteinExistence type="predicted"/>
<organism evidence="1 2">
    <name type="scientific">Nonomuraea zeae</name>
    <dbReference type="NCBI Taxonomy" id="1642303"/>
    <lineage>
        <taxon>Bacteria</taxon>
        <taxon>Bacillati</taxon>
        <taxon>Actinomycetota</taxon>
        <taxon>Actinomycetes</taxon>
        <taxon>Streptosporangiales</taxon>
        <taxon>Streptosporangiaceae</taxon>
        <taxon>Nonomuraea</taxon>
    </lineage>
</organism>
<evidence type="ECO:0000313" key="1">
    <source>
        <dbReference type="EMBL" id="TMR30505.1"/>
    </source>
</evidence>
<keyword evidence="2" id="KW-1185">Reference proteome</keyword>